<proteinExistence type="predicted"/>
<dbReference type="Proteomes" id="UP001174694">
    <property type="component" value="Unassembled WGS sequence"/>
</dbReference>
<sequence>MTTDHRRRALSWLLPGLLWLTPRAAGQSASAASASTESASTVSVYVPGYGADAWSGLRGSVLSSDSTATTYTIFCADTNVEHCQIAGDLPFIFAEGARTLSFSGVDPGIITASLACELQGTTTATCTGYTSFGAGVEEGPFTGPTETSWTSTMSGTDVEWGVLTLTSPAPTSSEAEDLTPTPRATLTETANPTDTAWFFPTSTEGAAATATTSGAAARGALTGGVLGRAAWSAAIIVLLGLCM</sequence>
<protein>
    <submittedName>
        <fullName evidence="2">Uncharacterized protein</fullName>
    </submittedName>
</protein>
<name>A0AA38R7D7_9PEZI</name>
<evidence type="ECO:0000256" key="1">
    <source>
        <dbReference type="SAM" id="SignalP"/>
    </source>
</evidence>
<accession>A0AA38R7D7</accession>
<organism evidence="2 3">
    <name type="scientific">Pleurostoma richardsiae</name>
    <dbReference type="NCBI Taxonomy" id="41990"/>
    <lineage>
        <taxon>Eukaryota</taxon>
        <taxon>Fungi</taxon>
        <taxon>Dikarya</taxon>
        <taxon>Ascomycota</taxon>
        <taxon>Pezizomycotina</taxon>
        <taxon>Sordariomycetes</taxon>
        <taxon>Sordariomycetidae</taxon>
        <taxon>Calosphaeriales</taxon>
        <taxon>Pleurostomataceae</taxon>
        <taxon>Pleurostoma</taxon>
    </lineage>
</organism>
<feature type="signal peptide" evidence="1">
    <location>
        <begin position="1"/>
        <end position="26"/>
    </location>
</feature>
<keyword evidence="1" id="KW-0732">Signal</keyword>
<evidence type="ECO:0000313" key="2">
    <source>
        <dbReference type="EMBL" id="KAJ9138134.1"/>
    </source>
</evidence>
<evidence type="ECO:0000313" key="3">
    <source>
        <dbReference type="Proteomes" id="UP001174694"/>
    </source>
</evidence>
<dbReference type="PANTHER" id="PTHR40640">
    <property type="entry name" value="ANCHORED GLYCOPROTEIN, PUTATIVE (AFU_ORTHOLOGUE AFUA_8G04860)-RELATED"/>
    <property type="match status" value="1"/>
</dbReference>
<dbReference type="EMBL" id="JANBVO010000031">
    <property type="protein sequence ID" value="KAJ9138134.1"/>
    <property type="molecule type" value="Genomic_DNA"/>
</dbReference>
<gene>
    <name evidence="2" type="ORF">NKR23_g8779</name>
</gene>
<keyword evidence="3" id="KW-1185">Reference proteome</keyword>
<reference evidence="2" key="1">
    <citation type="submission" date="2022-07" db="EMBL/GenBank/DDBJ databases">
        <title>Fungi with potential for degradation of polypropylene.</title>
        <authorList>
            <person name="Gostincar C."/>
        </authorList>
    </citation>
    <scope>NUCLEOTIDE SEQUENCE</scope>
    <source>
        <strain evidence="2">EXF-13308</strain>
    </source>
</reference>
<dbReference type="AlphaFoldDB" id="A0AA38R7D7"/>
<feature type="chain" id="PRO_5041280119" evidence="1">
    <location>
        <begin position="27"/>
        <end position="243"/>
    </location>
</feature>
<comment type="caution">
    <text evidence="2">The sequence shown here is derived from an EMBL/GenBank/DDBJ whole genome shotgun (WGS) entry which is preliminary data.</text>
</comment>
<dbReference type="PANTHER" id="PTHR40640:SF1">
    <property type="entry name" value="ANCHORED GLYCOPROTEIN, PUTATIVE (AFU_ORTHOLOGUE AFUA_8G04860)-RELATED"/>
    <property type="match status" value="1"/>
</dbReference>